<accession>A0AAV2RC23</accession>
<reference evidence="2 3" key="1">
    <citation type="submission" date="2024-05" db="EMBL/GenBank/DDBJ databases">
        <authorList>
            <person name="Wallberg A."/>
        </authorList>
    </citation>
    <scope>NUCLEOTIDE SEQUENCE [LARGE SCALE GENOMIC DNA]</scope>
</reference>
<feature type="non-terminal residue" evidence="2">
    <location>
        <position position="1"/>
    </location>
</feature>
<gene>
    <name evidence="2" type="ORF">MNOR_LOCUS23376</name>
</gene>
<dbReference type="AlphaFoldDB" id="A0AAV2RC23"/>
<organism evidence="2 3">
    <name type="scientific">Meganyctiphanes norvegica</name>
    <name type="common">Northern krill</name>
    <name type="synonym">Thysanopoda norvegica</name>
    <dbReference type="NCBI Taxonomy" id="48144"/>
    <lineage>
        <taxon>Eukaryota</taxon>
        <taxon>Metazoa</taxon>
        <taxon>Ecdysozoa</taxon>
        <taxon>Arthropoda</taxon>
        <taxon>Crustacea</taxon>
        <taxon>Multicrustacea</taxon>
        <taxon>Malacostraca</taxon>
        <taxon>Eumalacostraca</taxon>
        <taxon>Eucarida</taxon>
        <taxon>Euphausiacea</taxon>
        <taxon>Euphausiidae</taxon>
        <taxon>Meganyctiphanes</taxon>
    </lineage>
</organism>
<evidence type="ECO:0000313" key="2">
    <source>
        <dbReference type="EMBL" id="CAL4122654.1"/>
    </source>
</evidence>
<dbReference type="SUPFAM" id="SSF53850">
    <property type="entry name" value="Periplasmic binding protein-like II"/>
    <property type="match status" value="1"/>
</dbReference>
<dbReference type="Proteomes" id="UP001497623">
    <property type="component" value="Unassembled WGS sequence"/>
</dbReference>
<protein>
    <submittedName>
        <fullName evidence="2">Uncharacterized protein</fullName>
    </submittedName>
</protein>
<comment type="caution">
    <text evidence="2">The sequence shown here is derived from an EMBL/GenBank/DDBJ whole genome shotgun (WGS) entry which is preliminary data.</text>
</comment>
<name>A0AAV2RC23_MEGNR</name>
<keyword evidence="1" id="KW-0812">Transmembrane</keyword>
<keyword evidence="3" id="KW-1185">Reference proteome</keyword>
<evidence type="ECO:0000256" key="1">
    <source>
        <dbReference type="SAM" id="Phobius"/>
    </source>
</evidence>
<keyword evidence="1" id="KW-0472">Membrane</keyword>
<proteinExistence type="predicted"/>
<dbReference type="EMBL" id="CAXKWB010020534">
    <property type="protein sequence ID" value="CAL4122654.1"/>
    <property type="molecule type" value="Genomic_DNA"/>
</dbReference>
<evidence type="ECO:0000313" key="3">
    <source>
        <dbReference type="Proteomes" id="UP001497623"/>
    </source>
</evidence>
<feature type="transmembrane region" description="Helical" evidence="1">
    <location>
        <begin position="86"/>
        <end position="106"/>
    </location>
</feature>
<sequence>ETVGGGEYGFCTLRWIPEPLLTVGVGWGLARNSPINDLINNKIHWLRDTGLMFHLYDKIYDSEAALKCRPISFSASGPTPFKLSQYAGMFMLWTVGCVMATVIFSLEKIYYLKTIG</sequence>
<keyword evidence="1" id="KW-1133">Transmembrane helix</keyword>